<evidence type="ECO:0000313" key="6">
    <source>
        <dbReference type="Proteomes" id="UP000307943"/>
    </source>
</evidence>
<dbReference type="RefSeq" id="WP_139605822.1">
    <property type="nucleotide sequence ID" value="NZ_VDCQ01000054.1"/>
</dbReference>
<sequence>MRTSYGFHLNESIPERLYVMESIGWGEAVDGSYGQDGMKRPGSGYLFQYTLFGEGAITVGGATYKVPKNHGFFVSIPSEHRYFYPPDGRKPWEFIWIRALGGAMSDYWQHFIRSFGHVASFRDDSEPIRLMWSMYHDAAEQGFRDKFRMSLRLFEWLLAFERIAEGLDRGSQPMPDSLQLAKRFMERHVGTPVSLDDIAAAAGISKHHFCKVFKMYTGVTPIHYLRKIRVEEAAGLLRNTGLAVEAISRQTGFDNVSYFGKVFRQYIGVSPTDYRKGLTNVYENRHLQIVD</sequence>
<dbReference type="InterPro" id="IPR009057">
    <property type="entry name" value="Homeodomain-like_sf"/>
</dbReference>
<dbReference type="SMART" id="SM00342">
    <property type="entry name" value="HTH_ARAC"/>
    <property type="match status" value="1"/>
</dbReference>
<evidence type="ECO:0000259" key="4">
    <source>
        <dbReference type="PROSITE" id="PS01124"/>
    </source>
</evidence>
<dbReference type="InterPro" id="IPR018060">
    <property type="entry name" value="HTH_AraC"/>
</dbReference>
<dbReference type="InterPro" id="IPR037923">
    <property type="entry name" value="HTH-like"/>
</dbReference>
<dbReference type="InterPro" id="IPR018062">
    <property type="entry name" value="HTH_AraC-typ_CS"/>
</dbReference>
<dbReference type="Pfam" id="PF12833">
    <property type="entry name" value="HTH_18"/>
    <property type="match status" value="1"/>
</dbReference>
<reference evidence="5 6" key="1">
    <citation type="submission" date="2019-05" db="EMBL/GenBank/DDBJ databases">
        <title>We sequenced the genome of Paenibacillus hemerocallicola KCTC 33185 for further insight into its adaptation and study the phylogeny of Paenibacillus.</title>
        <authorList>
            <person name="Narsing Rao M.P."/>
        </authorList>
    </citation>
    <scope>NUCLEOTIDE SEQUENCE [LARGE SCALE GENOMIC DNA]</scope>
    <source>
        <strain evidence="5 6">KCTC 33185</strain>
    </source>
</reference>
<dbReference type="PRINTS" id="PR00032">
    <property type="entry name" value="HTHARAC"/>
</dbReference>
<dbReference type="SUPFAM" id="SSF46689">
    <property type="entry name" value="Homeodomain-like"/>
    <property type="match status" value="2"/>
</dbReference>
<dbReference type="EMBL" id="VDCQ01000054">
    <property type="protein sequence ID" value="TNJ62752.1"/>
    <property type="molecule type" value="Genomic_DNA"/>
</dbReference>
<keyword evidence="6" id="KW-1185">Reference proteome</keyword>
<dbReference type="PANTHER" id="PTHR43280:SF2">
    <property type="entry name" value="HTH-TYPE TRANSCRIPTIONAL REGULATOR EXSA"/>
    <property type="match status" value="1"/>
</dbReference>
<dbReference type="PROSITE" id="PS00041">
    <property type="entry name" value="HTH_ARAC_FAMILY_1"/>
    <property type="match status" value="1"/>
</dbReference>
<keyword evidence="3" id="KW-0804">Transcription</keyword>
<dbReference type="PANTHER" id="PTHR43280">
    <property type="entry name" value="ARAC-FAMILY TRANSCRIPTIONAL REGULATOR"/>
    <property type="match status" value="1"/>
</dbReference>
<evidence type="ECO:0000256" key="1">
    <source>
        <dbReference type="ARBA" id="ARBA00023015"/>
    </source>
</evidence>
<dbReference type="OrthoDB" id="2237754at2"/>
<keyword evidence="1" id="KW-0805">Transcription regulation</keyword>
<organism evidence="5 6">
    <name type="scientific">Paenibacillus hemerocallicola</name>
    <dbReference type="NCBI Taxonomy" id="1172614"/>
    <lineage>
        <taxon>Bacteria</taxon>
        <taxon>Bacillati</taxon>
        <taxon>Bacillota</taxon>
        <taxon>Bacilli</taxon>
        <taxon>Bacillales</taxon>
        <taxon>Paenibacillaceae</taxon>
        <taxon>Paenibacillus</taxon>
    </lineage>
</organism>
<evidence type="ECO:0000256" key="3">
    <source>
        <dbReference type="ARBA" id="ARBA00023163"/>
    </source>
</evidence>
<dbReference type="Gene3D" id="1.10.10.60">
    <property type="entry name" value="Homeodomain-like"/>
    <property type="match status" value="2"/>
</dbReference>
<dbReference type="GO" id="GO:0043565">
    <property type="term" value="F:sequence-specific DNA binding"/>
    <property type="evidence" value="ECO:0007669"/>
    <property type="project" value="InterPro"/>
</dbReference>
<dbReference type="Proteomes" id="UP000307943">
    <property type="component" value="Unassembled WGS sequence"/>
</dbReference>
<dbReference type="PROSITE" id="PS01124">
    <property type="entry name" value="HTH_ARAC_FAMILY_2"/>
    <property type="match status" value="1"/>
</dbReference>
<dbReference type="SUPFAM" id="SSF51215">
    <property type="entry name" value="Regulatory protein AraC"/>
    <property type="match status" value="1"/>
</dbReference>
<dbReference type="GO" id="GO:0003700">
    <property type="term" value="F:DNA-binding transcription factor activity"/>
    <property type="evidence" value="ECO:0007669"/>
    <property type="project" value="InterPro"/>
</dbReference>
<protein>
    <submittedName>
        <fullName evidence="5">Helix-turn-helix domain-containing protein</fullName>
    </submittedName>
</protein>
<evidence type="ECO:0000313" key="5">
    <source>
        <dbReference type="EMBL" id="TNJ62752.1"/>
    </source>
</evidence>
<dbReference type="InterPro" id="IPR003313">
    <property type="entry name" value="AraC-bd"/>
</dbReference>
<dbReference type="Pfam" id="PF02311">
    <property type="entry name" value="AraC_binding"/>
    <property type="match status" value="1"/>
</dbReference>
<dbReference type="InterPro" id="IPR020449">
    <property type="entry name" value="Tscrpt_reg_AraC-type_HTH"/>
</dbReference>
<comment type="caution">
    <text evidence="5">The sequence shown here is derived from an EMBL/GenBank/DDBJ whole genome shotgun (WGS) entry which is preliminary data.</text>
</comment>
<dbReference type="AlphaFoldDB" id="A0A5C4T0Y7"/>
<feature type="domain" description="HTH araC/xylS-type" evidence="4">
    <location>
        <begin position="179"/>
        <end position="277"/>
    </location>
</feature>
<name>A0A5C4T0Y7_9BACL</name>
<evidence type="ECO:0000256" key="2">
    <source>
        <dbReference type="ARBA" id="ARBA00023125"/>
    </source>
</evidence>
<keyword evidence="2" id="KW-0238">DNA-binding</keyword>
<accession>A0A5C4T0Y7</accession>
<gene>
    <name evidence="5" type="ORF">FE784_29360</name>
</gene>
<proteinExistence type="predicted"/>